<dbReference type="PROSITE" id="PS50088">
    <property type="entry name" value="ANK_REPEAT"/>
    <property type="match status" value="2"/>
</dbReference>
<name>A0ABU9B0U2_9BACT</name>
<protein>
    <submittedName>
        <fullName evidence="4">Ankyrin repeat domain-containing protein</fullName>
    </submittedName>
</protein>
<dbReference type="SUPFAM" id="SSF48403">
    <property type="entry name" value="Ankyrin repeat"/>
    <property type="match status" value="1"/>
</dbReference>
<evidence type="ECO:0000256" key="1">
    <source>
        <dbReference type="ARBA" id="ARBA00022737"/>
    </source>
</evidence>
<keyword evidence="1" id="KW-0677">Repeat</keyword>
<evidence type="ECO:0000256" key="2">
    <source>
        <dbReference type="ARBA" id="ARBA00023043"/>
    </source>
</evidence>
<dbReference type="Pfam" id="PF12796">
    <property type="entry name" value="Ank_2"/>
    <property type="match status" value="1"/>
</dbReference>
<dbReference type="RefSeq" id="WP_341407404.1">
    <property type="nucleotide sequence ID" value="NZ_JBBUKT010000012.1"/>
</dbReference>
<organism evidence="4 5">
    <name type="scientific">Luteolibacter soli</name>
    <dbReference type="NCBI Taxonomy" id="3135280"/>
    <lineage>
        <taxon>Bacteria</taxon>
        <taxon>Pseudomonadati</taxon>
        <taxon>Verrucomicrobiota</taxon>
        <taxon>Verrucomicrobiia</taxon>
        <taxon>Verrucomicrobiales</taxon>
        <taxon>Verrucomicrobiaceae</taxon>
        <taxon>Luteolibacter</taxon>
    </lineage>
</organism>
<evidence type="ECO:0000256" key="3">
    <source>
        <dbReference type="PROSITE-ProRule" id="PRU00023"/>
    </source>
</evidence>
<feature type="repeat" description="ANK" evidence="3">
    <location>
        <begin position="78"/>
        <end position="104"/>
    </location>
</feature>
<dbReference type="Proteomes" id="UP001371305">
    <property type="component" value="Unassembled WGS sequence"/>
</dbReference>
<dbReference type="PROSITE" id="PS50297">
    <property type="entry name" value="ANK_REP_REGION"/>
    <property type="match status" value="2"/>
</dbReference>
<feature type="repeat" description="ANK" evidence="3">
    <location>
        <begin position="45"/>
        <end position="77"/>
    </location>
</feature>
<dbReference type="PANTHER" id="PTHR24166">
    <property type="entry name" value="ROLLING PEBBLES, ISOFORM B"/>
    <property type="match status" value="1"/>
</dbReference>
<dbReference type="PANTHER" id="PTHR24166:SF48">
    <property type="entry name" value="PROTEIN VAPYRIN"/>
    <property type="match status" value="1"/>
</dbReference>
<keyword evidence="2 3" id="KW-0040">ANK repeat</keyword>
<accession>A0ABU9B0U2</accession>
<sequence>MITEDEHRRYAELQQMALDAARQGDTEMLRPMLEAGMPVELKDSKGNTLLMLAAYHGNTEAVELLLEHQAEADARNDRGQTPLAGVAFKGHLSVARILLAAGANPLADQGGGKTPAVFAAMFGHPDMVTLLEKSSGPSARLKIPLGWLARLMAIPRAIFFYRSQRAFAAVP</sequence>
<evidence type="ECO:0000313" key="5">
    <source>
        <dbReference type="Proteomes" id="UP001371305"/>
    </source>
</evidence>
<dbReference type="SMART" id="SM00248">
    <property type="entry name" value="ANK"/>
    <property type="match status" value="3"/>
</dbReference>
<gene>
    <name evidence="4" type="ORF">WKV53_24195</name>
</gene>
<dbReference type="InterPro" id="IPR050889">
    <property type="entry name" value="Dendritic_Spine_Reg/Scaffold"/>
</dbReference>
<dbReference type="Gene3D" id="1.25.40.20">
    <property type="entry name" value="Ankyrin repeat-containing domain"/>
    <property type="match status" value="2"/>
</dbReference>
<dbReference type="EMBL" id="JBBUKT010000012">
    <property type="protein sequence ID" value="MEK7953639.1"/>
    <property type="molecule type" value="Genomic_DNA"/>
</dbReference>
<reference evidence="4 5" key="1">
    <citation type="submission" date="2024-04" db="EMBL/GenBank/DDBJ databases">
        <title>Luteolibacter sp. isolated from soil.</title>
        <authorList>
            <person name="An J."/>
        </authorList>
    </citation>
    <scope>NUCLEOTIDE SEQUENCE [LARGE SCALE GENOMIC DNA]</scope>
    <source>
        <strain evidence="4 5">Y139</strain>
    </source>
</reference>
<keyword evidence="5" id="KW-1185">Reference proteome</keyword>
<comment type="caution">
    <text evidence="4">The sequence shown here is derived from an EMBL/GenBank/DDBJ whole genome shotgun (WGS) entry which is preliminary data.</text>
</comment>
<proteinExistence type="predicted"/>
<dbReference type="InterPro" id="IPR036770">
    <property type="entry name" value="Ankyrin_rpt-contain_sf"/>
</dbReference>
<dbReference type="InterPro" id="IPR002110">
    <property type="entry name" value="Ankyrin_rpt"/>
</dbReference>
<evidence type="ECO:0000313" key="4">
    <source>
        <dbReference type="EMBL" id="MEK7953639.1"/>
    </source>
</evidence>